<dbReference type="STRING" id="1195246.AGRI_00685"/>
<proteinExistence type="predicted"/>
<reference evidence="1 2" key="1">
    <citation type="journal article" date="2012" name="J. Bacteriol.">
        <title>Genome Sequence of Pectin-Degrading Alishewanella agri, Isolated from Landfill Soil.</title>
        <authorList>
            <person name="Kim J."/>
            <person name="Jung J."/>
            <person name="Sung J.S."/>
            <person name="Chun J."/>
            <person name="Park W."/>
        </authorList>
    </citation>
    <scope>NUCLEOTIDE SEQUENCE [LARGE SCALE GENOMIC DNA]</scope>
    <source>
        <strain evidence="1 2">BL06</strain>
    </source>
</reference>
<dbReference type="Pfam" id="PF13444">
    <property type="entry name" value="Acetyltransf_5"/>
    <property type="match status" value="1"/>
</dbReference>
<sequence>MKRLRALADKPVIGGMVKKAISTLASNDAKHISEHFSKYLKPQVAASDDLKHEVFRLRHNVYCEELHFEDLKPNHEEFDEFDAHSIHCFIRHVATTQMAGTVRLITSDSAEQLLPIEKFCMHAIEDQSLSPKNFPRENICEFSRLAVPAMFRKRAIDKFAGAATGAIDETTFSANELRCFPYIAICLYMAAAAMAFHTNRLHAFVMMEPRLARSLSFVGIHFKQLGEPVEYHGKRAAYYINSDMFRKNISSGYIKLMKSIEKELFAEQKPVGQVDTIPDKTLIFVPSLSGL</sequence>
<dbReference type="SUPFAM" id="SSF55729">
    <property type="entry name" value="Acyl-CoA N-acyltransferases (Nat)"/>
    <property type="match status" value="1"/>
</dbReference>
<organism evidence="1 2">
    <name type="scientific">Alishewanella agri BL06</name>
    <dbReference type="NCBI Taxonomy" id="1195246"/>
    <lineage>
        <taxon>Bacteria</taxon>
        <taxon>Pseudomonadati</taxon>
        <taxon>Pseudomonadota</taxon>
        <taxon>Gammaproteobacteria</taxon>
        <taxon>Alteromonadales</taxon>
        <taxon>Alteromonadaceae</taxon>
        <taxon>Alishewanella</taxon>
    </lineage>
</organism>
<gene>
    <name evidence="1" type="ORF">AGRI_00685</name>
</gene>
<dbReference type="InterPro" id="IPR022484">
    <property type="entry name" value="PEP-CTERM/exosrtase_acylTfrase"/>
</dbReference>
<dbReference type="PATRIC" id="fig|1195246.3.peg.139"/>
<dbReference type="Gene3D" id="3.40.630.30">
    <property type="match status" value="1"/>
</dbReference>
<evidence type="ECO:0000313" key="1">
    <source>
        <dbReference type="EMBL" id="EIW90342.1"/>
    </source>
</evidence>
<dbReference type="AlphaFoldDB" id="I9P5Q2"/>
<accession>I9P5Q2</accession>
<keyword evidence="2" id="KW-1185">Reference proteome</keyword>
<dbReference type="Proteomes" id="UP000035062">
    <property type="component" value="Unassembled WGS sequence"/>
</dbReference>
<evidence type="ECO:0008006" key="3">
    <source>
        <dbReference type="Google" id="ProtNLM"/>
    </source>
</evidence>
<evidence type="ECO:0000313" key="2">
    <source>
        <dbReference type="Proteomes" id="UP000035062"/>
    </source>
</evidence>
<dbReference type="eggNOG" id="COG3916">
    <property type="taxonomic scope" value="Bacteria"/>
</dbReference>
<comment type="caution">
    <text evidence="1">The sequence shown here is derived from an EMBL/GenBank/DDBJ whole genome shotgun (WGS) entry which is preliminary data.</text>
</comment>
<dbReference type="RefSeq" id="WP_008983116.1">
    <property type="nucleotide sequence ID" value="NZ_AKKU01000001.1"/>
</dbReference>
<dbReference type="EMBL" id="AKKU01000001">
    <property type="protein sequence ID" value="EIW90342.1"/>
    <property type="molecule type" value="Genomic_DNA"/>
</dbReference>
<protein>
    <recommendedName>
        <fullName evidence="3">PEP-CTERM/exosortase system-associated acyltransferase</fullName>
    </recommendedName>
</protein>
<dbReference type="NCBIfam" id="TIGR03694">
    <property type="entry name" value="exosort_acyl"/>
    <property type="match status" value="1"/>
</dbReference>
<name>I9P5Q2_9ALTE</name>
<dbReference type="InterPro" id="IPR016181">
    <property type="entry name" value="Acyl_CoA_acyltransferase"/>
</dbReference>